<dbReference type="AlphaFoldDB" id="A0A1I4ICG3"/>
<evidence type="ECO:0000256" key="4">
    <source>
        <dbReference type="SAM" id="Coils"/>
    </source>
</evidence>
<accession>A0A1I4ICG3</accession>
<name>A0A1I4ICG3_9LACT</name>
<dbReference type="EMBL" id="FOTJ01000015">
    <property type="protein sequence ID" value="SFL51737.1"/>
    <property type="molecule type" value="Genomic_DNA"/>
</dbReference>
<dbReference type="InterPro" id="IPR000055">
    <property type="entry name" value="Restrct_endonuc_typeI_TRD"/>
</dbReference>
<dbReference type="GO" id="GO:0009307">
    <property type="term" value="P:DNA restriction-modification system"/>
    <property type="evidence" value="ECO:0007669"/>
    <property type="project" value="UniProtKB-KW"/>
</dbReference>
<evidence type="ECO:0000256" key="2">
    <source>
        <dbReference type="ARBA" id="ARBA00022747"/>
    </source>
</evidence>
<proteinExistence type="inferred from homology"/>
<sequence>MTNKHKKVPELRFKGFTDDWEQRKLGDITKRVIRKNKDLDTTLPLTISAQEGLIDQNEFFNKTVASRDVSGYYLVRNGEFAYNKSYSKGYPWGAVKRLNRYNMGVLSTLYIVFKPTNIDSDFLEKYYDTTYWHKEVSKQAAEGARNHGLLNIAATDFFKTELVIPKRLEEQKRIASFFKHLDDTIALHQRKLDLLKEQKKGFLQRMFPKNGETVPELRFEGFADAWEQRKFDDSFSFPVSTNSLSRAMLNYDSGEIKNIHYGDILIKYPSILDIRKEEIPFITKGTLEKYKENLLENGDLIFADAAEDETVGKAVEIQGITGEYIVSGLHTIVARASLQNAKYFLGYYINSDTYHRQLLRLMQGSKVSAISKSNLQKTQVTLPKEHEEQRKIGYFFKLLDNTIALHQRKLELLKEQKKGFLQKMFV</sequence>
<feature type="domain" description="Type I restriction modification DNA specificity" evidence="5">
    <location>
        <begin position="249"/>
        <end position="414"/>
    </location>
</feature>
<dbReference type="SUPFAM" id="SSF116734">
    <property type="entry name" value="DNA methylase specificity domain"/>
    <property type="match status" value="2"/>
</dbReference>
<dbReference type="Proteomes" id="UP000181969">
    <property type="component" value="Unassembled WGS sequence"/>
</dbReference>
<evidence type="ECO:0000313" key="6">
    <source>
        <dbReference type="EMBL" id="SFL51737.1"/>
    </source>
</evidence>
<dbReference type="Pfam" id="PF01420">
    <property type="entry name" value="Methylase_S"/>
    <property type="match status" value="2"/>
</dbReference>
<dbReference type="InterPro" id="IPR044946">
    <property type="entry name" value="Restrct_endonuc_typeI_TRD_sf"/>
</dbReference>
<dbReference type="GO" id="GO:0003677">
    <property type="term" value="F:DNA binding"/>
    <property type="evidence" value="ECO:0007669"/>
    <property type="project" value="UniProtKB-KW"/>
</dbReference>
<feature type="coiled-coil region" evidence="4">
    <location>
        <begin position="396"/>
        <end position="423"/>
    </location>
</feature>
<keyword evidence="4" id="KW-0175">Coiled coil</keyword>
<gene>
    <name evidence="6" type="ORF">SAMN05216438_1157</name>
</gene>
<dbReference type="PANTHER" id="PTHR30408:SF12">
    <property type="entry name" value="TYPE I RESTRICTION ENZYME MJAVIII SPECIFICITY SUBUNIT"/>
    <property type="match status" value="1"/>
</dbReference>
<reference evidence="6 7" key="1">
    <citation type="submission" date="2016-10" db="EMBL/GenBank/DDBJ databases">
        <authorList>
            <person name="de Groot N.N."/>
        </authorList>
    </citation>
    <scope>NUCLEOTIDE SEQUENCE [LARGE SCALE GENOMIC DNA]</scope>
    <source>
        <strain evidence="6 7">M79</strain>
    </source>
</reference>
<dbReference type="InterPro" id="IPR052021">
    <property type="entry name" value="Type-I_RS_S_subunit"/>
</dbReference>
<dbReference type="RefSeq" id="WP_074751751.1">
    <property type="nucleotide sequence ID" value="NZ_FOTJ01000015.1"/>
</dbReference>
<evidence type="ECO:0000256" key="1">
    <source>
        <dbReference type="ARBA" id="ARBA00010923"/>
    </source>
</evidence>
<dbReference type="Gene3D" id="3.90.220.20">
    <property type="entry name" value="DNA methylase specificity domains"/>
    <property type="match status" value="2"/>
</dbReference>
<organism evidence="6 7">
    <name type="scientific">Lactococcus garvieae</name>
    <dbReference type="NCBI Taxonomy" id="1363"/>
    <lineage>
        <taxon>Bacteria</taxon>
        <taxon>Bacillati</taxon>
        <taxon>Bacillota</taxon>
        <taxon>Bacilli</taxon>
        <taxon>Lactobacillales</taxon>
        <taxon>Streptococcaceae</taxon>
        <taxon>Lactococcus</taxon>
    </lineage>
</organism>
<evidence type="ECO:0000256" key="3">
    <source>
        <dbReference type="ARBA" id="ARBA00023125"/>
    </source>
</evidence>
<feature type="domain" description="Type I restriction modification DNA specificity" evidence="5">
    <location>
        <begin position="19"/>
        <end position="196"/>
    </location>
</feature>
<protein>
    <submittedName>
        <fullName evidence="6">Type I restriction enzyme, S subunit</fullName>
    </submittedName>
</protein>
<dbReference type="Gene3D" id="1.10.287.1120">
    <property type="entry name" value="Bipartite methylase S protein"/>
    <property type="match status" value="1"/>
</dbReference>
<keyword evidence="2" id="KW-0680">Restriction system</keyword>
<evidence type="ECO:0000259" key="5">
    <source>
        <dbReference type="Pfam" id="PF01420"/>
    </source>
</evidence>
<dbReference type="PANTHER" id="PTHR30408">
    <property type="entry name" value="TYPE-1 RESTRICTION ENZYME ECOKI SPECIFICITY PROTEIN"/>
    <property type="match status" value="1"/>
</dbReference>
<comment type="similarity">
    <text evidence="1">Belongs to the type-I restriction system S methylase family.</text>
</comment>
<evidence type="ECO:0000313" key="7">
    <source>
        <dbReference type="Proteomes" id="UP000181969"/>
    </source>
</evidence>
<dbReference type="OrthoDB" id="9795776at2"/>
<keyword evidence="3" id="KW-0238">DNA-binding</keyword>